<evidence type="ECO:0000259" key="1">
    <source>
        <dbReference type="Pfam" id="PF12706"/>
    </source>
</evidence>
<keyword evidence="3" id="KW-1185">Reference proteome</keyword>
<reference evidence="3" key="1">
    <citation type="journal article" date="2019" name="Int. J. Syst. Evol. Microbiol.">
        <title>The Global Catalogue of Microorganisms (GCM) 10K type strain sequencing project: providing services to taxonomists for standard genome sequencing and annotation.</title>
        <authorList>
            <consortium name="The Broad Institute Genomics Platform"/>
            <consortium name="The Broad Institute Genome Sequencing Center for Infectious Disease"/>
            <person name="Wu L."/>
            <person name="Ma J."/>
        </authorList>
    </citation>
    <scope>NUCLEOTIDE SEQUENCE [LARGE SCALE GENOMIC DNA]</scope>
    <source>
        <strain evidence="3">KCTC 42644</strain>
    </source>
</reference>
<protein>
    <submittedName>
        <fullName evidence="2">MBL fold metallo-hydrolase</fullName>
    </submittedName>
</protein>
<name>A0ABV7XFF8_9SPHN</name>
<comment type="caution">
    <text evidence="2">The sequence shown here is derived from an EMBL/GenBank/DDBJ whole genome shotgun (WGS) entry which is preliminary data.</text>
</comment>
<feature type="domain" description="Metallo-beta-lactamase" evidence="1">
    <location>
        <begin position="105"/>
        <end position="301"/>
    </location>
</feature>
<dbReference type="Pfam" id="PF12706">
    <property type="entry name" value="Lactamase_B_2"/>
    <property type="match status" value="1"/>
</dbReference>
<gene>
    <name evidence="2" type="ORF">ACFOMD_15740</name>
</gene>
<dbReference type="PANTHER" id="PTHR15032:SF4">
    <property type="entry name" value="N-ACYL-PHOSPHATIDYLETHANOLAMINE-HYDROLYZING PHOSPHOLIPASE D"/>
    <property type="match status" value="1"/>
</dbReference>
<dbReference type="SUPFAM" id="SSF56281">
    <property type="entry name" value="Metallo-hydrolase/oxidoreductase"/>
    <property type="match status" value="1"/>
</dbReference>
<proteinExistence type="predicted"/>
<dbReference type="Gene3D" id="3.60.15.10">
    <property type="entry name" value="Ribonuclease Z/Hydroxyacylglutathione hydrolase-like"/>
    <property type="match status" value="1"/>
</dbReference>
<dbReference type="PANTHER" id="PTHR15032">
    <property type="entry name" value="N-ACYL-PHOSPHATIDYLETHANOLAMINE-HYDROLYZING PHOSPHOLIPASE D"/>
    <property type="match status" value="1"/>
</dbReference>
<organism evidence="2 3">
    <name type="scientific">Sphingoaurantiacus capsulatus</name>
    <dbReference type="NCBI Taxonomy" id="1771310"/>
    <lineage>
        <taxon>Bacteria</taxon>
        <taxon>Pseudomonadati</taxon>
        <taxon>Pseudomonadota</taxon>
        <taxon>Alphaproteobacteria</taxon>
        <taxon>Sphingomonadales</taxon>
        <taxon>Sphingosinicellaceae</taxon>
        <taxon>Sphingoaurantiacus</taxon>
    </lineage>
</organism>
<evidence type="ECO:0000313" key="3">
    <source>
        <dbReference type="Proteomes" id="UP001595615"/>
    </source>
</evidence>
<sequence length="347" mass="38072">MTGLAIAIVVFVAIILLLPRLLDSRYYSGPVSDHYNGQRFVNPGAADVVRGLSDVLRWRMTADRAEWPATVPVTPAKPAARVEGDAMVATAVGHATVLVQTAGLNILTDPVWAARVSPFSSLGPKRVRAPGVRLEDLPKIDIILVSHNHYDHLDLDTLKKLWARDRPLIVTPLGNETLLKRHGIDSVARDWGESVTVRDGVSVTVERVQHWSTRWNYDRNRALWGGFTVTTPGGNLYFAGDCGYSDAFTATGAARGPYRLALLPVGAYEPRWFMKPQHMNPAEAVQSFADLRAETAVGIHWGVWQLTDEAIDAPREDLAHALREAGIASGRFVALEPGERMEIPALP</sequence>
<dbReference type="RefSeq" id="WP_380863076.1">
    <property type="nucleotide sequence ID" value="NZ_JBHRXV010000011.1"/>
</dbReference>
<dbReference type="InterPro" id="IPR001279">
    <property type="entry name" value="Metallo-B-lactamas"/>
</dbReference>
<dbReference type="EMBL" id="JBHRXV010000011">
    <property type="protein sequence ID" value="MFC3714024.1"/>
    <property type="molecule type" value="Genomic_DNA"/>
</dbReference>
<dbReference type="Proteomes" id="UP001595615">
    <property type="component" value="Unassembled WGS sequence"/>
</dbReference>
<evidence type="ECO:0000313" key="2">
    <source>
        <dbReference type="EMBL" id="MFC3714024.1"/>
    </source>
</evidence>
<accession>A0ABV7XFF8</accession>
<dbReference type="InterPro" id="IPR036866">
    <property type="entry name" value="RibonucZ/Hydroxyglut_hydro"/>
</dbReference>